<evidence type="ECO:0000313" key="1">
    <source>
        <dbReference type="EMBL" id="EFA77579.1"/>
    </source>
</evidence>
<dbReference type="InParanoid" id="D3BLX8"/>
<dbReference type="Proteomes" id="UP000001396">
    <property type="component" value="Unassembled WGS sequence"/>
</dbReference>
<name>D3BLX8_HETP5</name>
<dbReference type="EMBL" id="ADBJ01000042">
    <property type="protein sequence ID" value="EFA77579.1"/>
    <property type="molecule type" value="Genomic_DNA"/>
</dbReference>
<dbReference type="FunCoup" id="D3BLX8">
    <property type="interactions" value="28"/>
</dbReference>
<accession>D3BLX8</accession>
<organism evidence="1 2">
    <name type="scientific">Heterostelium pallidum (strain ATCC 26659 / Pp 5 / PN500)</name>
    <name type="common">Cellular slime mold</name>
    <name type="synonym">Polysphondylium pallidum</name>
    <dbReference type="NCBI Taxonomy" id="670386"/>
    <lineage>
        <taxon>Eukaryota</taxon>
        <taxon>Amoebozoa</taxon>
        <taxon>Evosea</taxon>
        <taxon>Eumycetozoa</taxon>
        <taxon>Dictyostelia</taxon>
        <taxon>Acytosteliales</taxon>
        <taxon>Acytosteliaceae</taxon>
        <taxon>Heterostelium</taxon>
    </lineage>
</organism>
<evidence type="ECO:0000313" key="2">
    <source>
        <dbReference type="Proteomes" id="UP000001396"/>
    </source>
</evidence>
<comment type="caution">
    <text evidence="1">The sequence shown here is derived from an EMBL/GenBank/DDBJ whole genome shotgun (WGS) entry which is preliminary data.</text>
</comment>
<dbReference type="AlphaFoldDB" id="D3BLX8"/>
<keyword evidence="2" id="KW-1185">Reference proteome</keyword>
<gene>
    <name evidence="1" type="ORF">PPL_12182</name>
</gene>
<reference evidence="1 2" key="1">
    <citation type="journal article" date="2011" name="Genome Res.">
        <title>Phylogeny-wide analysis of social amoeba genomes highlights ancient origins for complex intercellular communication.</title>
        <authorList>
            <person name="Heidel A.J."/>
            <person name="Lawal H.M."/>
            <person name="Felder M."/>
            <person name="Schilde C."/>
            <person name="Helps N.R."/>
            <person name="Tunggal B."/>
            <person name="Rivero F."/>
            <person name="John U."/>
            <person name="Schleicher M."/>
            <person name="Eichinger L."/>
            <person name="Platzer M."/>
            <person name="Noegel A.A."/>
            <person name="Schaap P."/>
            <person name="Gloeckner G."/>
        </authorList>
    </citation>
    <scope>NUCLEOTIDE SEQUENCE [LARGE SCALE GENOMIC DNA]</scope>
    <source>
        <strain evidence="2">ATCC 26659 / Pp 5 / PN500</strain>
    </source>
</reference>
<dbReference type="RefSeq" id="XP_020429707.1">
    <property type="nucleotide sequence ID" value="XM_020582926.1"/>
</dbReference>
<sequence length="174" mass="20216">MEEKLVIEGSEVKSLLFKNDTPSDLKPIVKNDIDILKPKTAFILKMYYHQQNASKYIIDKGEELGFDELKHYKSKDRGNVRTLVKTPSLSEVVLDRIRPYFEEIIDIKMGSQLAGPAMRALKIVGKWQLDSINDLWRLCSVLVFQHDMWHDGDTVKDGLKYIIRSDVMYKRLVN</sequence>
<dbReference type="GeneID" id="31367649"/>
<proteinExistence type="predicted"/>
<dbReference type="OMA" id="MINEGER"/>
<protein>
    <submittedName>
        <fullName evidence="1">Uncharacterized protein</fullName>
    </submittedName>
</protein>